<feature type="compositionally biased region" description="Basic and acidic residues" evidence="1">
    <location>
        <begin position="1286"/>
        <end position="1306"/>
    </location>
</feature>
<reference evidence="3" key="1">
    <citation type="submission" date="2016-10" db="EMBL/GenBank/DDBJ databases">
        <authorList>
            <person name="Benchimol M."/>
            <person name="Almeida L.G."/>
            <person name="Vasconcelos A.T."/>
            <person name="Perreira-Neves A."/>
            <person name="Rosa I.A."/>
            <person name="Tasca T."/>
            <person name="Bogo M.R."/>
            <person name="de Souza W."/>
        </authorList>
    </citation>
    <scope>NUCLEOTIDE SEQUENCE [LARGE SCALE GENOMIC DNA]</scope>
    <source>
        <strain evidence="3">K</strain>
    </source>
</reference>
<dbReference type="RefSeq" id="XP_068365303.1">
    <property type="nucleotide sequence ID" value="XM_068500015.1"/>
</dbReference>
<gene>
    <name evidence="3" type="ORF">TRFO_18163</name>
</gene>
<dbReference type="VEuPathDB" id="TrichDB:TRFO_18163"/>
<dbReference type="InterPro" id="IPR027417">
    <property type="entry name" value="P-loop_NTPase"/>
</dbReference>
<dbReference type="EMBL" id="MLAK01000570">
    <property type="protein sequence ID" value="OHT12167.1"/>
    <property type="molecule type" value="Genomic_DNA"/>
</dbReference>
<feature type="compositionally biased region" description="Basic residues" evidence="1">
    <location>
        <begin position="1487"/>
        <end position="1498"/>
    </location>
</feature>
<dbReference type="SUPFAM" id="SSF52540">
    <property type="entry name" value="P-loop containing nucleoside triphosphate hydrolases"/>
    <property type="match status" value="1"/>
</dbReference>
<feature type="compositionally biased region" description="Pro residues" evidence="1">
    <location>
        <begin position="1310"/>
        <end position="1322"/>
    </location>
</feature>
<feature type="compositionally biased region" description="Low complexity" evidence="1">
    <location>
        <begin position="1369"/>
        <end position="1383"/>
    </location>
</feature>
<feature type="compositionally biased region" description="Low complexity" evidence="1">
    <location>
        <begin position="1334"/>
        <end position="1360"/>
    </location>
</feature>
<dbReference type="GO" id="GO:0005524">
    <property type="term" value="F:ATP binding"/>
    <property type="evidence" value="ECO:0007669"/>
    <property type="project" value="InterPro"/>
</dbReference>
<evidence type="ECO:0000313" key="4">
    <source>
        <dbReference type="Proteomes" id="UP000179807"/>
    </source>
</evidence>
<protein>
    <recommendedName>
        <fullName evidence="2">SNF2 N-terminal domain-containing protein</fullName>
    </recommendedName>
</protein>
<feature type="domain" description="SNF2 N-terminal" evidence="2">
    <location>
        <begin position="315"/>
        <end position="465"/>
    </location>
</feature>
<feature type="compositionally biased region" description="Polar residues" evidence="1">
    <location>
        <begin position="1466"/>
        <end position="1482"/>
    </location>
</feature>
<dbReference type="InterPro" id="IPR038718">
    <property type="entry name" value="SNF2-like_sf"/>
</dbReference>
<dbReference type="PANTHER" id="PTHR23030">
    <property type="entry name" value="PCD6 INTERACTING PROTEIN-RELATED"/>
    <property type="match status" value="1"/>
</dbReference>
<evidence type="ECO:0000313" key="3">
    <source>
        <dbReference type="EMBL" id="OHT12167.1"/>
    </source>
</evidence>
<feature type="region of interest" description="Disordered" evidence="1">
    <location>
        <begin position="1151"/>
        <end position="1218"/>
    </location>
</feature>
<dbReference type="InterPro" id="IPR000330">
    <property type="entry name" value="SNF2_N"/>
</dbReference>
<dbReference type="Proteomes" id="UP000179807">
    <property type="component" value="Unassembled WGS sequence"/>
</dbReference>
<feature type="compositionally biased region" description="Low complexity" evidence="1">
    <location>
        <begin position="1426"/>
        <end position="1465"/>
    </location>
</feature>
<feature type="compositionally biased region" description="Low complexity" evidence="1">
    <location>
        <begin position="650"/>
        <end position="678"/>
    </location>
</feature>
<proteinExistence type="predicted"/>
<accession>A0A1J4KLI2</accession>
<keyword evidence="4" id="KW-1185">Reference proteome</keyword>
<feature type="compositionally biased region" description="Basic and acidic residues" evidence="1">
    <location>
        <begin position="1262"/>
        <end position="1272"/>
    </location>
</feature>
<dbReference type="GeneID" id="94834719"/>
<evidence type="ECO:0000256" key="1">
    <source>
        <dbReference type="SAM" id="MobiDB-lite"/>
    </source>
</evidence>
<evidence type="ECO:0000259" key="2">
    <source>
        <dbReference type="Pfam" id="PF00176"/>
    </source>
</evidence>
<feature type="region of interest" description="Disordered" evidence="1">
    <location>
        <begin position="638"/>
        <end position="680"/>
    </location>
</feature>
<dbReference type="Gene3D" id="3.40.50.10810">
    <property type="entry name" value="Tandem AAA-ATPase domain"/>
    <property type="match status" value="1"/>
</dbReference>
<organism evidence="3 4">
    <name type="scientific">Tritrichomonas foetus</name>
    <dbReference type="NCBI Taxonomy" id="1144522"/>
    <lineage>
        <taxon>Eukaryota</taxon>
        <taxon>Metamonada</taxon>
        <taxon>Parabasalia</taxon>
        <taxon>Tritrichomonadida</taxon>
        <taxon>Tritrichomonadidae</taxon>
        <taxon>Tritrichomonas</taxon>
    </lineage>
</organism>
<feature type="compositionally biased region" description="Low complexity" evidence="1">
    <location>
        <begin position="1162"/>
        <end position="1210"/>
    </location>
</feature>
<sequence length="1498" mass="172490">MKNSLNQLRRLSRRMSHPPNSDSYKALQIPIRIQPQLPGTIRNDAGIQTGANIIPNPVISPSSQNNIEERARVDHNLSNSPQIPSSIPPQMQTQNMNFRMNQPAPVFHNSGHGMTQYQPTFNARLNAYDGVPIPPVLRPYHLHDNNNKNDDRKPPLIRRIYFSRQRDLAPVDNNDMQNCSNNANDVNNEHKSTNSNSDDASQIEYLCSLENSPSIQFCEWISQSQLLTAPNGLQKLKQFNDSNFQDRYIKATASTPKNNPLSNIEIICQSINSYLFRFSFGEYNIFCWDNPTNAFYTNLIRDFNEHQKVQRKPLTMTNGVQFILDAVRRQSGLIFCGDKNDIVEFLSIYTDKAMVVVQDSDFSWWCEKFEDKQLTYVGYHGDSFSRGISRQFQITNQLILLLTTYSALISDYNYLKELEFGLIIADNAERLKNPEGRKRTVLNIINSKVKLALSNNLIQSQLESIQNFVKNHELIYLPPIHNSKYLFIRPTDYQLALLASRHFESQKICQNGVLIDQSCKDLLKYSAKFVFLAKIARNVKTKTKIIFKNNKLLHLFEKYLQDEDIPYRSPTDKHTDALISLYHLNNHNTDTNYHGITNDAHQNNHTSDNYTANDTIKNTNTIKSSDDIENNDNIERNDIEKADDIENNDDIQNNDTIQNDDNMENSNAENTNPNTNDSIENNSIIEDKKNMHDFIFAVDCAYVDSYRLVLYGTREHYFLSKYSIEHNIQNADVNIIPAPPLISFEFPEMEIDEIIKTSSSFVETAAFNFQPLGISEFLEEHHLLAIIADIVRNGFKYEQHIYHATIYALYRAVKPEDIVLFPLSISKLTRDIPNFDVSILFCGSQKNWLHPIQAQIHIDYTPFKSMKEYFFRAAKKILMRIENRLVAVSYSLFYPNFQFDQLPPSYDSTLEEDQLIFHQIQNGIECLNVKRAKFMINLMKTDLVSRNFEDRYIFNFWTRHEVKAVIKEYVNFGGITRVTKTAILSKIGDDVQKLTIEIANRFTNHSPICIAVSIPPPLQGIGIPASIGFDEEEMRQYELWLNISKSILGLFETPHFQDSNLQLFQKILEFGVSNLKELLLADFMPFHDRLTKADIAFLTEKYPLEDQDNLNSAIPEYFTTESNLLQYLQKLLKENPQMTLPKVIVTTPQISTPQTQAPPQPIVQQQLQSQQQPLSQQQQNTQPVQPSIPQQQNQQQQQPSSGQQMQSLSSRNYSPPNDLLQRAANLQNMKRHEKKMKPSKQPPPPPPPPQVPMPQRKPFPISHKEEKKKEQDMINAPQQYYMPRSDLSRRAAELDRQAHQSKDKTHMHIPPQPIKQPVPQPQSIPIAQVNQVHQSQPTPMQMQSMQPIPTPTTLPSNLTPLKKRPITTPVQQQPPLVMPQQQQITQSNVVEPHKATHARFSQAAARQMMNEDFLKSLPHRPRASHQQQAQPPMPQQGQQSTNQQQAVKQQPPINQFQQQQQQIFNRTGNDYQVPQPSYTTDVSLLPPKKKPIMKPPGK</sequence>
<feature type="region of interest" description="Disordered" evidence="1">
    <location>
        <begin position="1231"/>
        <end position="1498"/>
    </location>
</feature>
<name>A0A1J4KLI2_9EUKA</name>
<feature type="region of interest" description="Disordered" evidence="1">
    <location>
        <begin position="1"/>
        <end position="23"/>
    </location>
</feature>
<dbReference type="Pfam" id="PF00176">
    <property type="entry name" value="SNF2-rel_dom"/>
    <property type="match status" value="1"/>
</dbReference>
<comment type="caution">
    <text evidence="3">The sequence shown here is derived from an EMBL/GenBank/DDBJ whole genome shotgun (WGS) entry which is preliminary data.</text>
</comment>
<feature type="compositionally biased region" description="Pro residues" evidence="1">
    <location>
        <begin position="1240"/>
        <end position="1257"/>
    </location>
</feature>